<reference evidence="2 3" key="1">
    <citation type="submission" date="2020-08" db="EMBL/GenBank/DDBJ databases">
        <title>Genomic Encyclopedia of Type Strains, Phase IV (KMG-IV): sequencing the most valuable type-strain genomes for metagenomic binning, comparative biology and taxonomic classification.</title>
        <authorList>
            <person name="Goeker M."/>
        </authorList>
    </citation>
    <scope>NUCLEOTIDE SEQUENCE [LARGE SCALE GENOMIC DNA]</scope>
    <source>
        <strain evidence="2 3">DSM 101064</strain>
    </source>
</reference>
<feature type="chain" id="PRO_5031347509" description="Transferrin-binding protein B C-lobe/N-lobe beta barrel domain-containing protein" evidence="1">
    <location>
        <begin position="19"/>
        <end position="246"/>
    </location>
</feature>
<protein>
    <recommendedName>
        <fullName evidence="4">Transferrin-binding protein B C-lobe/N-lobe beta barrel domain-containing protein</fullName>
    </recommendedName>
</protein>
<feature type="signal peptide" evidence="1">
    <location>
        <begin position="1"/>
        <end position="18"/>
    </location>
</feature>
<organism evidence="2 3">
    <name type="scientific">Yoonia ponticola</name>
    <dbReference type="NCBI Taxonomy" id="1524255"/>
    <lineage>
        <taxon>Bacteria</taxon>
        <taxon>Pseudomonadati</taxon>
        <taxon>Pseudomonadota</taxon>
        <taxon>Alphaproteobacteria</taxon>
        <taxon>Rhodobacterales</taxon>
        <taxon>Paracoccaceae</taxon>
        <taxon>Yoonia</taxon>
    </lineage>
</organism>
<gene>
    <name evidence="2" type="ORF">FHS72_001668</name>
</gene>
<dbReference type="AlphaFoldDB" id="A0A7W9BK85"/>
<keyword evidence="3" id="KW-1185">Reference proteome</keyword>
<keyword evidence="1" id="KW-0732">Signal</keyword>
<evidence type="ECO:0000313" key="2">
    <source>
        <dbReference type="EMBL" id="MBB5722044.1"/>
    </source>
</evidence>
<dbReference type="EMBL" id="JACIJM010000004">
    <property type="protein sequence ID" value="MBB5722044.1"/>
    <property type="molecule type" value="Genomic_DNA"/>
</dbReference>
<evidence type="ECO:0008006" key="4">
    <source>
        <dbReference type="Google" id="ProtNLM"/>
    </source>
</evidence>
<evidence type="ECO:0000256" key="1">
    <source>
        <dbReference type="SAM" id="SignalP"/>
    </source>
</evidence>
<comment type="caution">
    <text evidence="2">The sequence shown here is derived from an EMBL/GenBank/DDBJ whole genome shotgun (WGS) entry which is preliminary data.</text>
</comment>
<sequence length="246" mass="24786">MNHSSLMVWLLAATASFGCGGGGSSSATEVLDAKPVIPDPTPVIPSTSITLSQINANASGFAAFLNDIDAGEDLSEIPQLDSVATLQARGNATYEGAFYVFSNSARVDGFVGNAAISIGFSDPRNPSVVGGADGFIYVDGPELADIVGSNDISALPNDTPIFAVNGNVTFSNGELANTAGVATAAFNMAGNLSANTGGGITQSVDVGGAMAVLFDGDRAFGAGGDTSDSAFQLEHPEAFFFGVADR</sequence>
<proteinExistence type="predicted"/>
<accession>A0A7W9BK85</accession>
<dbReference type="RefSeq" id="WP_183527936.1">
    <property type="nucleotide sequence ID" value="NZ_JACIJM010000004.1"/>
</dbReference>
<dbReference type="Proteomes" id="UP000535415">
    <property type="component" value="Unassembled WGS sequence"/>
</dbReference>
<evidence type="ECO:0000313" key="3">
    <source>
        <dbReference type="Proteomes" id="UP000535415"/>
    </source>
</evidence>
<name>A0A7W9BK85_9RHOB</name>